<protein>
    <recommendedName>
        <fullName evidence="9">2-keto-3-deoxygluconate permease</fullName>
        <shortName evidence="9">KDG permease</shortName>
    </recommendedName>
</protein>
<feature type="compositionally biased region" description="Low complexity" evidence="10">
    <location>
        <begin position="332"/>
        <end position="345"/>
    </location>
</feature>
<feature type="transmembrane region" description="Helical" evidence="9">
    <location>
        <begin position="77"/>
        <end position="98"/>
    </location>
</feature>
<feature type="compositionally biased region" description="Basic and acidic residues" evidence="10">
    <location>
        <begin position="322"/>
        <end position="331"/>
    </location>
</feature>
<keyword evidence="6 9" id="KW-0769">Symport</keyword>
<reference evidence="11" key="1">
    <citation type="submission" date="2016-01" db="EMBL/GenBank/DDBJ databases">
        <authorList>
            <person name="Peeters C."/>
        </authorList>
    </citation>
    <scope>NUCLEOTIDE SEQUENCE [LARGE SCALE GENOMIC DNA]</scope>
    <source>
        <strain evidence="11">LMG 29325</strain>
    </source>
</reference>
<feature type="region of interest" description="Disordered" evidence="10">
    <location>
        <begin position="322"/>
        <end position="378"/>
    </location>
</feature>
<proteinExistence type="inferred from homology"/>
<feature type="transmembrane region" description="Helical" evidence="9">
    <location>
        <begin position="289"/>
        <end position="312"/>
    </location>
</feature>
<dbReference type="EMBL" id="FCOJ02000068">
    <property type="protein sequence ID" value="SAK88949.1"/>
    <property type="molecule type" value="Genomic_DNA"/>
</dbReference>
<comment type="function">
    <text evidence="9">Catalyzes the proton-dependent uptake of 2-keto-3-deoxygluconate (KDG) into the cell.</text>
</comment>
<comment type="similarity">
    <text evidence="1 9">Belongs to the KdgT transporter family.</text>
</comment>
<sequence>MAQIHIKRAIERVPGGMMIVPLLIGSLIATFMPGMPKFFGSFTNALFTGALPILAVFYVCMGASIDVKATPYLIRKGGALFVTKVGTAILAGVVLGHFLGEQPISSGLFAGISTLAVVAAMNDTNGGLYMALMGQYGRSEDVGAYTIMSLESGPFLTMVTLGIAGLSAFPWPTLVGSILPLAVGMLLGNLDREMRAFLGRAVPVMIPFFALALGASLDLHKVWQAGLLGIGLGLAVVIVTGIPLYFADRLTGGTGVAGAAAANTAGNAAAVPALIAAANPVYAEAAKSATLLVAACVVVTAIVSPILTASIAKRVNARSDARSAAEAREATPTRAASRPPTPRSARPTRGKRCARPDGVSTRRSIRPCAATGPPKSRR</sequence>
<keyword evidence="12" id="KW-1185">Reference proteome</keyword>
<evidence type="ECO:0000256" key="5">
    <source>
        <dbReference type="ARBA" id="ARBA00022692"/>
    </source>
</evidence>
<evidence type="ECO:0000256" key="9">
    <source>
        <dbReference type="HAMAP-Rule" id="MF_00070"/>
    </source>
</evidence>
<organism evidence="11 12">
    <name type="scientific">Caballeronia glebae</name>
    <dbReference type="NCBI Taxonomy" id="1777143"/>
    <lineage>
        <taxon>Bacteria</taxon>
        <taxon>Pseudomonadati</taxon>
        <taxon>Pseudomonadota</taxon>
        <taxon>Betaproteobacteria</taxon>
        <taxon>Burkholderiales</taxon>
        <taxon>Burkholderiaceae</taxon>
        <taxon>Caballeronia</taxon>
    </lineage>
</organism>
<evidence type="ECO:0000256" key="3">
    <source>
        <dbReference type="ARBA" id="ARBA00022475"/>
    </source>
</evidence>
<comment type="catalytic activity">
    <reaction evidence="9">
        <text>2-dehydro-3-deoxy-D-gluconate(in) + H(+)(in) = 2-dehydro-3-deoxy-D-gluconate(out) + H(+)(out)</text>
        <dbReference type="Rhea" id="RHEA:29943"/>
        <dbReference type="ChEBI" id="CHEBI:15378"/>
        <dbReference type="ChEBI" id="CHEBI:57990"/>
    </reaction>
</comment>
<dbReference type="STRING" id="1777143.AWB82_06219"/>
<dbReference type="HAMAP" id="MF_00070">
    <property type="entry name" value="KdgT"/>
    <property type="match status" value="1"/>
</dbReference>
<keyword evidence="8 9" id="KW-0472">Membrane</keyword>
<feature type="transmembrane region" description="Helical" evidence="9">
    <location>
        <begin position="12"/>
        <end position="33"/>
    </location>
</feature>
<keyword evidence="7 9" id="KW-1133">Transmembrane helix</keyword>
<evidence type="ECO:0000313" key="12">
    <source>
        <dbReference type="Proteomes" id="UP000054596"/>
    </source>
</evidence>
<keyword evidence="4 9" id="KW-0762">Sugar transport</keyword>
<feature type="transmembrane region" description="Helical" evidence="9">
    <location>
        <begin position="169"/>
        <end position="190"/>
    </location>
</feature>
<dbReference type="GO" id="GO:0015649">
    <property type="term" value="F:2-keto-3-deoxygluconate:proton symporter activity"/>
    <property type="evidence" value="ECO:0007669"/>
    <property type="project" value="UniProtKB-UniRule"/>
</dbReference>
<evidence type="ECO:0000256" key="10">
    <source>
        <dbReference type="SAM" id="MobiDB-lite"/>
    </source>
</evidence>
<feature type="transmembrane region" description="Helical" evidence="9">
    <location>
        <begin position="223"/>
        <end position="247"/>
    </location>
</feature>
<feature type="transmembrane region" description="Helical" evidence="9">
    <location>
        <begin position="45"/>
        <end position="65"/>
    </location>
</feature>
<evidence type="ECO:0000256" key="7">
    <source>
        <dbReference type="ARBA" id="ARBA00022989"/>
    </source>
</evidence>
<comment type="subcellular location">
    <subcellularLocation>
        <location evidence="9">Cell membrane</location>
        <topology evidence="9">Multi-pass membrane protein</topology>
    </subcellularLocation>
</comment>
<dbReference type="GO" id="GO:0005886">
    <property type="term" value="C:plasma membrane"/>
    <property type="evidence" value="ECO:0007669"/>
    <property type="project" value="UniProtKB-SubCell"/>
</dbReference>
<dbReference type="Pfam" id="PF03812">
    <property type="entry name" value="KdgT"/>
    <property type="match status" value="1"/>
</dbReference>
<keyword evidence="3 9" id="KW-1003">Cell membrane</keyword>
<dbReference type="AlphaFoldDB" id="A0A158D304"/>
<gene>
    <name evidence="9" type="primary">kdgT</name>
    <name evidence="11" type="ORF">AWB82_06219</name>
</gene>
<evidence type="ECO:0000313" key="11">
    <source>
        <dbReference type="EMBL" id="SAK88949.1"/>
    </source>
</evidence>
<keyword evidence="2 9" id="KW-0813">Transport</keyword>
<feature type="transmembrane region" description="Helical" evidence="9">
    <location>
        <begin position="259"/>
        <end position="283"/>
    </location>
</feature>
<dbReference type="RefSeq" id="WP_235023505.1">
    <property type="nucleotide sequence ID" value="NZ_FCOJ02000068.1"/>
</dbReference>
<evidence type="ECO:0000256" key="2">
    <source>
        <dbReference type="ARBA" id="ARBA00022448"/>
    </source>
</evidence>
<accession>A0A158D304</accession>
<dbReference type="Proteomes" id="UP000054596">
    <property type="component" value="Unassembled WGS sequence"/>
</dbReference>
<evidence type="ECO:0000256" key="6">
    <source>
        <dbReference type="ARBA" id="ARBA00022847"/>
    </source>
</evidence>
<feature type="transmembrane region" description="Helical" evidence="9">
    <location>
        <begin position="197"/>
        <end position="217"/>
    </location>
</feature>
<evidence type="ECO:0000256" key="4">
    <source>
        <dbReference type="ARBA" id="ARBA00022597"/>
    </source>
</evidence>
<feature type="transmembrane region" description="Helical" evidence="9">
    <location>
        <begin position="104"/>
        <end position="121"/>
    </location>
</feature>
<keyword evidence="5 9" id="KW-0812">Transmembrane</keyword>
<evidence type="ECO:0000256" key="1">
    <source>
        <dbReference type="ARBA" id="ARBA00006430"/>
    </source>
</evidence>
<feature type="transmembrane region" description="Helical" evidence="9">
    <location>
        <begin position="142"/>
        <end position="163"/>
    </location>
</feature>
<dbReference type="InterPro" id="IPR004684">
    <property type="entry name" value="2keto-3dGluconate_permease"/>
</dbReference>
<name>A0A158D304_9BURK</name>
<comment type="caution">
    <text evidence="11">The sequence shown here is derived from an EMBL/GenBank/DDBJ whole genome shotgun (WGS) entry which is preliminary data.</text>
</comment>
<evidence type="ECO:0000256" key="8">
    <source>
        <dbReference type="ARBA" id="ARBA00023136"/>
    </source>
</evidence>